<proteinExistence type="predicted"/>
<dbReference type="RefSeq" id="WP_266061728.1">
    <property type="nucleotide sequence ID" value="NZ_JAPKFM010000010.1"/>
</dbReference>
<dbReference type="SUPFAM" id="SSF55811">
    <property type="entry name" value="Nudix"/>
    <property type="match status" value="1"/>
</dbReference>
<dbReference type="InterPro" id="IPR000086">
    <property type="entry name" value="NUDIX_hydrolase_dom"/>
</dbReference>
<dbReference type="GO" id="GO:0046872">
    <property type="term" value="F:metal ion binding"/>
    <property type="evidence" value="ECO:0007669"/>
    <property type="project" value="UniProtKB-KW"/>
</dbReference>
<dbReference type="InterPro" id="IPR015797">
    <property type="entry name" value="NUDIX_hydrolase-like_dom_sf"/>
</dbReference>
<protein>
    <submittedName>
        <fullName evidence="8">NUDIX domain-containing protein</fullName>
    </submittedName>
</protein>
<keyword evidence="9" id="KW-1185">Reference proteome</keyword>
<reference evidence="8" key="1">
    <citation type="submission" date="2022-10" db="EMBL/GenBank/DDBJ databases">
        <title>WGS of marine actinomycetes from Thailand.</title>
        <authorList>
            <person name="Thawai C."/>
        </authorList>
    </citation>
    <scope>NUCLEOTIDE SEQUENCE</scope>
    <source>
        <strain evidence="8">SW21</strain>
    </source>
</reference>
<dbReference type="CDD" id="cd18870">
    <property type="entry name" value="NUDIX_AcylCoAdiphos_Nudt19"/>
    <property type="match status" value="1"/>
</dbReference>
<evidence type="ECO:0000313" key="8">
    <source>
        <dbReference type="EMBL" id="MCX2964707.1"/>
    </source>
</evidence>
<evidence type="ECO:0000256" key="5">
    <source>
        <dbReference type="ARBA" id="ARBA00022842"/>
    </source>
</evidence>
<keyword evidence="6" id="KW-0464">Manganese</keyword>
<feature type="domain" description="Nudix hydrolase" evidence="7">
    <location>
        <begin position="11"/>
        <end position="213"/>
    </location>
</feature>
<dbReference type="AlphaFoldDB" id="A0A9X3I4G9"/>
<keyword evidence="4" id="KW-0378">Hydrolase</keyword>
<dbReference type="PANTHER" id="PTHR12318">
    <property type="entry name" value="TESTOSTERONE-REGULATED PROTEIN RP2"/>
    <property type="match status" value="1"/>
</dbReference>
<evidence type="ECO:0000313" key="9">
    <source>
        <dbReference type="Proteomes" id="UP001143347"/>
    </source>
</evidence>
<evidence type="ECO:0000256" key="4">
    <source>
        <dbReference type="ARBA" id="ARBA00022801"/>
    </source>
</evidence>
<dbReference type="Proteomes" id="UP001143347">
    <property type="component" value="Unassembled WGS sequence"/>
</dbReference>
<organism evidence="8 9">
    <name type="scientific">Gordonia aquimaris</name>
    <dbReference type="NCBI Taxonomy" id="2984863"/>
    <lineage>
        <taxon>Bacteria</taxon>
        <taxon>Bacillati</taxon>
        <taxon>Actinomycetota</taxon>
        <taxon>Actinomycetes</taxon>
        <taxon>Mycobacteriales</taxon>
        <taxon>Gordoniaceae</taxon>
        <taxon>Gordonia</taxon>
    </lineage>
</organism>
<comment type="cofactor">
    <cofactor evidence="2">
        <name>Mg(2+)</name>
        <dbReference type="ChEBI" id="CHEBI:18420"/>
    </cofactor>
</comment>
<dbReference type="Gene3D" id="3.90.79.10">
    <property type="entry name" value="Nucleoside Triphosphate Pyrophosphohydrolase"/>
    <property type="match status" value="1"/>
</dbReference>
<keyword evidence="5" id="KW-0460">Magnesium</keyword>
<dbReference type="GO" id="GO:0016818">
    <property type="term" value="F:hydrolase activity, acting on acid anhydrides, in phosphorus-containing anhydrides"/>
    <property type="evidence" value="ECO:0007669"/>
    <property type="project" value="InterPro"/>
</dbReference>
<evidence type="ECO:0000256" key="1">
    <source>
        <dbReference type="ARBA" id="ARBA00001936"/>
    </source>
</evidence>
<sequence>MSSSQPTEPAPLRDAATVVLVRDTADGPEVFLQRRVQQMAFAGGVTVFPGGGVDPRDAEADIDWTGPGADWWAHAFHTDEQTAQSLVCAAVRETFEECGVLLASRPDGSFPDPDSFGAERTGLVDKSLSFAQFLRDAGLSLRADLLRPLAHWITPIIEKRRYDTRFFIAALPSGQTADDKTTEAEVAGWATPRAALDLWVADKHVLLPPTWAQLTHLSEFGSVTEILAAEREVAAIEPSVEPGAGLAGLKFDGSERYFAVAAERKVPGLSR</sequence>
<keyword evidence="3" id="KW-0479">Metal-binding</keyword>
<accession>A0A9X3I4G9</accession>
<evidence type="ECO:0000256" key="3">
    <source>
        <dbReference type="ARBA" id="ARBA00022723"/>
    </source>
</evidence>
<name>A0A9X3I4G9_9ACTN</name>
<comment type="cofactor">
    <cofactor evidence="1">
        <name>Mn(2+)</name>
        <dbReference type="ChEBI" id="CHEBI:29035"/>
    </cofactor>
</comment>
<dbReference type="PANTHER" id="PTHR12318:SF0">
    <property type="entry name" value="ACYL-COENZYME A DIPHOSPHATASE NUDT19"/>
    <property type="match status" value="1"/>
</dbReference>
<evidence type="ECO:0000256" key="2">
    <source>
        <dbReference type="ARBA" id="ARBA00001946"/>
    </source>
</evidence>
<dbReference type="PROSITE" id="PS51462">
    <property type="entry name" value="NUDIX"/>
    <property type="match status" value="1"/>
</dbReference>
<dbReference type="InterPro" id="IPR039121">
    <property type="entry name" value="NUDT19"/>
</dbReference>
<gene>
    <name evidence="8" type="ORF">OSB52_11445</name>
</gene>
<comment type="caution">
    <text evidence="8">The sequence shown here is derived from an EMBL/GenBank/DDBJ whole genome shotgun (WGS) entry which is preliminary data.</text>
</comment>
<dbReference type="EMBL" id="JAPKFM010000010">
    <property type="protein sequence ID" value="MCX2964707.1"/>
    <property type="molecule type" value="Genomic_DNA"/>
</dbReference>
<evidence type="ECO:0000259" key="7">
    <source>
        <dbReference type="PROSITE" id="PS51462"/>
    </source>
</evidence>
<evidence type="ECO:0000256" key="6">
    <source>
        <dbReference type="ARBA" id="ARBA00023211"/>
    </source>
</evidence>